<dbReference type="Proteomes" id="UP000656813">
    <property type="component" value="Unassembled WGS sequence"/>
</dbReference>
<evidence type="ECO:0000313" key="2">
    <source>
        <dbReference type="EMBL" id="GGH85735.1"/>
    </source>
</evidence>
<reference evidence="2" key="2">
    <citation type="submission" date="2020-09" db="EMBL/GenBank/DDBJ databases">
        <authorList>
            <person name="Sun Q."/>
            <person name="Zhou Y."/>
        </authorList>
    </citation>
    <scope>NUCLEOTIDE SEQUENCE</scope>
    <source>
        <strain evidence="2">CGMCC 1.12777</strain>
    </source>
</reference>
<comment type="caution">
    <text evidence="2">The sequence shown here is derived from an EMBL/GenBank/DDBJ whole genome shotgun (WGS) entry which is preliminary data.</text>
</comment>
<dbReference type="RefSeq" id="WP_229745618.1">
    <property type="nucleotide sequence ID" value="NZ_BMFV01000028.1"/>
</dbReference>
<dbReference type="EMBL" id="BMFV01000028">
    <property type="protein sequence ID" value="GGH85735.1"/>
    <property type="molecule type" value="Genomic_DNA"/>
</dbReference>
<proteinExistence type="predicted"/>
<feature type="transmembrane region" description="Helical" evidence="1">
    <location>
        <begin position="110"/>
        <end position="132"/>
    </location>
</feature>
<feature type="transmembrane region" description="Helical" evidence="1">
    <location>
        <begin position="55"/>
        <end position="77"/>
    </location>
</feature>
<dbReference type="InterPro" id="IPR038750">
    <property type="entry name" value="YczE/YyaS-like"/>
</dbReference>
<dbReference type="AlphaFoldDB" id="A0A8J2ZYW2"/>
<feature type="transmembrane region" description="Helical" evidence="1">
    <location>
        <begin position="14"/>
        <end position="35"/>
    </location>
</feature>
<feature type="transmembrane region" description="Helical" evidence="1">
    <location>
        <begin position="169"/>
        <end position="197"/>
    </location>
</feature>
<reference evidence="2" key="1">
    <citation type="journal article" date="2014" name="Int. J. Syst. Evol. Microbiol.">
        <title>Complete genome sequence of Corynebacterium casei LMG S-19264T (=DSM 44701T), isolated from a smear-ripened cheese.</title>
        <authorList>
            <consortium name="US DOE Joint Genome Institute (JGI-PGF)"/>
            <person name="Walter F."/>
            <person name="Albersmeier A."/>
            <person name="Kalinowski J."/>
            <person name="Ruckert C."/>
        </authorList>
    </citation>
    <scope>NUCLEOTIDE SEQUENCE</scope>
    <source>
        <strain evidence="2">CGMCC 1.12777</strain>
    </source>
</reference>
<keyword evidence="1" id="KW-1133">Transmembrane helix</keyword>
<name>A0A8J2ZYW2_9BACL</name>
<dbReference type="PANTHER" id="PTHR40078">
    <property type="entry name" value="INTEGRAL MEMBRANE PROTEIN-RELATED"/>
    <property type="match status" value="1"/>
</dbReference>
<accession>A0A8J2ZYW2</accession>
<keyword evidence="1" id="KW-0472">Membrane</keyword>
<evidence type="ECO:0000313" key="3">
    <source>
        <dbReference type="Proteomes" id="UP000656813"/>
    </source>
</evidence>
<organism evidence="2 3">
    <name type="scientific">Pullulanibacillus pueri</name>
    <dbReference type="NCBI Taxonomy" id="1437324"/>
    <lineage>
        <taxon>Bacteria</taxon>
        <taxon>Bacillati</taxon>
        <taxon>Bacillota</taxon>
        <taxon>Bacilli</taxon>
        <taxon>Bacillales</taxon>
        <taxon>Sporolactobacillaceae</taxon>
        <taxon>Pullulanibacillus</taxon>
    </lineage>
</organism>
<keyword evidence="1" id="KW-0812">Transmembrane</keyword>
<keyword evidence="3" id="KW-1185">Reference proteome</keyword>
<feature type="transmembrane region" description="Helical" evidence="1">
    <location>
        <begin position="84"/>
        <end position="104"/>
    </location>
</feature>
<dbReference type="PANTHER" id="PTHR40078:SF1">
    <property type="entry name" value="INTEGRAL MEMBRANE PROTEIN"/>
    <property type="match status" value="1"/>
</dbReference>
<sequence>MTTKLWIKSSGKQLGYWGVFLFGLIIMSLGIALVIQANLGATPWDVLHIGLFKHFGLTVGTWSILVGSLVVGSTCLLTKSWPKAGALANMILVGLFIDFFLAVLPTPEGLWVKWVILMLGIFIQGLGISIYIAANRGAGPRDSLMLYLVELTGWKLSHIRRAMEGVVLLMGWLLGGPVSIGTILFGLTIGSIVGILLPISKKMITIMLEGRAVHENIDKRKIRTHHHDGISKTLR</sequence>
<dbReference type="Pfam" id="PF19700">
    <property type="entry name" value="DUF6198"/>
    <property type="match status" value="1"/>
</dbReference>
<gene>
    <name evidence="2" type="primary">yczE</name>
    <name evidence="2" type="ORF">GCM10007096_31810</name>
</gene>
<evidence type="ECO:0000256" key="1">
    <source>
        <dbReference type="SAM" id="Phobius"/>
    </source>
</evidence>
<protein>
    <submittedName>
        <fullName evidence="2">Putative membrane protein YczE</fullName>
    </submittedName>
</protein>